<dbReference type="RefSeq" id="WP_058380789.1">
    <property type="nucleotide sequence ID" value="NZ_CP013659.2"/>
</dbReference>
<reference evidence="1" key="1">
    <citation type="submission" date="2016-01" db="EMBL/GenBank/DDBJ databases">
        <title>Complete genome of Planococcus rifietoensis type strain M8.</title>
        <authorList>
            <person name="See-Too W.S."/>
        </authorList>
    </citation>
    <scope>NUCLEOTIDE SEQUENCE [LARGE SCALE GENOMIC DNA]</scope>
    <source>
        <strain evidence="1">M8</strain>
    </source>
</reference>
<accession>A0A0U2ZDQ9</accession>
<proteinExistence type="predicted"/>
<name>A0A0U2ZDQ9_9BACL</name>
<dbReference type="EMBL" id="CP013659">
    <property type="protein sequence ID" value="ALS74081.1"/>
    <property type="molecule type" value="Genomic_DNA"/>
</dbReference>
<keyword evidence="2" id="KW-1185">Reference proteome</keyword>
<protein>
    <submittedName>
        <fullName evidence="1">Uncharacterized protein</fullName>
    </submittedName>
</protein>
<gene>
    <name evidence="1" type="ORF">AUC31_01900</name>
</gene>
<sequence>MKIIKVGPPKSDANVLSTLDNVIQYGAGEWEWIGNDGFTKFSFLVYSGGGNVKIYIDVPSQSFLQPNYRLELNEDDGNSFDDQVDIFTLPREGGVYRMDFSGISSFVDGANNKAELYLQSMLYKDVSKNADFWD</sequence>
<dbReference type="KEGG" id="prt:AUC31_01900"/>
<dbReference type="AlphaFoldDB" id="A0A0U2ZDQ9"/>
<evidence type="ECO:0000313" key="2">
    <source>
        <dbReference type="Proteomes" id="UP000067683"/>
    </source>
</evidence>
<organism evidence="1 2">
    <name type="scientific">Planococcus rifietoensis</name>
    <dbReference type="NCBI Taxonomy" id="200991"/>
    <lineage>
        <taxon>Bacteria</taxon>
        <taxon>Bacillati</taxon>
        <taxon>Bacillota</taxon>
        <taxon>Bacilli</taxon>
        <taxon>Bacillales</taxon>
        <taxon>Caryophanaceae</taxon>
        <taxon>Planococcus</taxon>
    </lineage>
</organism>
<dbReference type="STRING" id="200991.AUC31_01900"/>
<evidence type="ECO:0000313" key="1">
    <source>
        <dbReference type="EMBL" id="ALS74081.1"/>
    </source>
</evidence>
<dbReference type="Proteomes" id="UP000067683">
    <property type="component" value="Chromosome"/>
</dbReference>
<dbReference type="OrthoDB" id="2912061at2"/>